<dbReference type="Pfam" id="PF05193">
    <property type="entry name" value="Peptidase_M16_C"/>
    <property type="match status" value="1"/>
</dbReference>
<dbReference type="GO" id="GO:0008237">
    <property type="term" value="F:metallopeptidase activity"/>
    <property type="evidence" value="ECO:0007669"/>
    <property type="project" value="UniProtKB-KW"/>
</dbReference>
<dbReference type="STRING" id="520822.A0A195B5F3"/>
<keyword evidence="5" id="KW-0862">Zinc</keyword>
<proteinExistence type="inferred from homology"/>
<comment type="similarity">
    <text evidence="1">Belongs to the peptidase M16 family.</text>
</comment>
<dbReference type="GO" id="GO:0006508">
    <property type="term" value="P:proteolysis"/>
    <property type="evidence" value="ECO:0007669"/>
    <property type="project" value="UniProtKB-KW"/>
</dbReference>
<dbReference type="Pfam" id="PF00675">
    <property type="entry name" value="Peptidase_M16"/>
    <property type="match status" value="1"/>
</dbReference>
<evidence type="ECO:0000259" key="8">
    <source>
        <dbReference type="Pfam" id="PF00675"/>
    </source>
</evidence>
<feature type="region of interest" description="Disordered" evidence="7">
    <location>
        <begin position="1"/>
        <end position="20"/>
    </location>
</feature>
<evidence type="ECO:0000256" key="7">
    <source>
        <dbReference type="SAM" id="MobiDB-lite"/>
    </source>
</evidence>
<accession>A0A195B5F3</accession>
<dbReference type="SUPFAM" id="SSF63411">
    <property type="entry name" value="LuxS/MPP-like metallohydrolase"/>
    <property type="match status" value="4"/>
</dbReference>
<keyword evidence="6" id="KW-0482">Metalloprotease</keyword>
<feature type="domain" description="Peptidase M16 middle/third" evidence="10">
    <location>
        <begin position="436"/>
        <end position="700"/>
    </location>
</feature>
<dbReference type="InterPro" id="IPR011249">
    <property type="entry name" value="Metalloenz_LuxS/M16"/>
</dbReference>
<dbReference type="PANTHER" id="PTHR43690">
    <property type="entry name" value="NARDILYSIN"/>
    <property type="match status" value="1"/>
</dbReference>
<dbReference type="Pfam" id="PF16187">
    <property type="entry name" value="Peptidase_M16_M"/>
    <property type="match status" value="1"/>
</dbReference>
<organism evidence="12 13">
    <name type="scientific">Atta colombica</name>
    <dbReference type="NCBI Taxonomy" id="520822"/>
    <lineage>
        <taxon>Eukaryota</taxon>
        <taxon>Metazoa</taxon>
        <taxon>Ecdysozoa</taxon>
        <taxon>Arthropoda</taxon>
        <taxon>Hexapoda</taxon>
        <taxon>Insecta</taxon>
        <taxon>Pterygota</taxon>
        <taxon>Neoptera</taxon>
        <taxon>Endopterygota</taxon>
        <taxon>Hymenoptera</taxon>
        <taxon>Apocrita</taxon>
        <taxon>Aculeata</taxon>
        <taxon>Formicoidea</taxon>
        <taxon>Formicidae</taxon>
        <taxon>Myrmicinae</taxon>
        <taxon>Atta</taxon>
    </lineage>
</organism>
<evidence type="ECO:0000256" key="1">
    <source>
        <dbReference type="ARBA" id="ARBA00007261"/>
    </source>
</evidence>
<evidence type="ECO:0000256" key="2">
    <source>
        <dbReference type="ARBA" id="ARBA00022670"/>
    </source>
</evidence>
<evidence type="ECO:0000313" key="12">
    <source>
        <dbReference type="EMBL" id="KYM79716.1"/>
    </source>
</evidence>
<dbReference type="InterPro" id="IPR054734">
    <property type="entry name" value="PqqF-like_C_4"/>
</dbReference>
<dbReference type="AlphaFoldDB" id="A0A195B5F3"/>
<evidence type="ECO:0000259" key="9">
    <source>
        <dbReference type="Pfam" id="PF05193"/>
    </source>
</evidence>
<keyword evidence="13" id="KW-1185">Reference proteome</keyword>
<sequence>MSEAERTTEGKPDVEYLDSPDKSEYDKAEYRVIRLQNGLTALLISDLGGAHYDDMSCKDYEEGSSSTKRVKRDVWKAFCGLCVGVGSFSDPPEVPGLAHFLQRVVFMGSKKYPKENDFNEFISLHGGTTNGATDCEHTRFYFDISEKHLFAALDRFVQFFIEPLMKKDVIAREREIIQGEFQWGLYCDKNRKEQILSFIARTGHPSSKFLRRTSIALHNDIDDDKLYEELHKFRERHYSAHRMMLAIQARLPLDTLKTYVITCFGNILSNWLPSDNFTEFREGISFDTVAFKKMYKVKPVKDISQYKNKILLQLHVTWALPSILNLYRSKPYKYISLIIEHKGNGSLTHYLRKKMWALNLFCGNCDNDNSFGYNSMYALFEIIVELTQEGLKHQQDILEAIFSFIKLVKRMGPQESIYNEIYKIRNDNFRYFSKHDVFDLCKNMHFYTSRDYITGKHNYFEYNPEAIQKCLDFLVPETANIIVFNNDFALNIVEPYFKINYTDIALQKDWKFIKPLTYFRLPSRNEFLTNNFSTIPISAETSKYPVKIHQDLISEIWCCPKFYWPMCYINLHIILPQMFLTSNTAILLDMYCTVLKYLLNEKLHSAVTAGFNYTINVSKETIGIIIQLSGFDEKLSTLLMIIANDMVHLGEFVSKDLFEIIKTHQLKTYYNKFLKPEEFIENVELWILKYPYYPHVHKYNYLNKLINFKNFQSYAMLFTNTLYFQCLVQGNVTKDFTIKIIQRFINKINCRPLRNTNKLEPIGITKIPQGTSYYKLKNINRTNVNSVVTNYYQVDIATIELSVLIQLMLMIIKEPLMNHLRTQEKLSYVSCNLKDINGMLGYSITVYTQTNKYPTEYIDLVIERFLNSFKIILEQFSEKKLDDIKEGLRILKQHDAEILKNEINRNWSEITKRQFMFDRCEKEALAIENLNINKLREWFGRHTLNGNNFRKLSIHVVGIDPKEIAVNAENRRHNEYFLTEFIIDDSQHKIVHITDINKYKNNRLVYPYNN</sequence>
<evidence type="ECO:0000256" key="4">
    <source>
        <dbReference type="ARBA" id="ARBA00022801"/>
    </source>
</evidence>
<dbReference type="Pfam" id="PF22456">
    <property type="entry name" value="PqqF-like_C_4"/>
    <property type="match status" value="1"/>
</dbReference>
<dbReference type="InterPro" id="IPR032632">
    <property type="entry name" value="Peptidase_M16_M"/>
</dbReference>
<evidence type="ECO:0000313" key="13">
    <source>
        <dbReference type="Proteomes" id="UP000078540"/>
    </source>
</evidence>
<dbReference type="GO" id="GO:0046872">
    <property type="term" value="F:metal ion binding"/>
    <property type="evidence" value="ECO:0007669"/>
    <property type="project" value="UniProtKB-KW"/>
</dbReference>
<feature type="domain" description="Peptidase M16 C-terminal" evidence="9">
    <location>
        <begin position="227"/>
        <end position="420"/>
    </location>
</feature>
<evidence type="ECO:0000259" key="11">
    <source>
        <dbReference type="Pfam" id="PF22456"/>
    </source>
</evidence>
<dbReference type="InterPro" id="IPR050626">
    <property type="entry name" value="Peptidase_M16"/>
</dbReference>
<dbReference type="Proteomes" id="UP000078540">
    <property type="component" value="Unassembled WGS sequence"/>
</dbReference>
<evidence type="ECO:0000256" key="5">
    <source>
        <dbReference type="ARBA" id="ARBA00022833"/>
    </source>
</evidence>
<dbReference type="InterPro" id="IPR011765">
    <property type="entry name" value="Pept_M16_N"/>
</dbReference>
<protein>
    <submittedName>
        <fullName evidence="12">Nardilysin</fullName>
    </submittedName>
</protein>
<dbReference type="PANTHER" id="PTHR43690:SF18">
    <property type="entry name" value="INSULIN-DEGRADING ENZYME-RELATED"/>
    <property type="match status" value="1"/>
</dbReference>
<keyword evidence="4" id="KW-0378">Hydrolase</keyword>
<evidence type="ECO:0000256" key="6">
    <source>
        <dbReference type="ARBA" id="ARBA00023049"/>
    </source>
</evidence>
<dbReference type="EMBL" id="KQ976587">
    <property type="protein sequence ID" value="KYM79716.1"/>
    <property type="molecule type" value="Genomic_DNA"/>
</dbReference>
<feature type="domain" description="Peptidase M16 N-terminal" evidence="8">
    <location>
        <begin position="77"/>
        <end position="182"/>
    </location>
</feature>
<dbReference type="InterPro" id="IPR007863">
    <property type="entry name" value="Peptidase_M16_C"/>
</dbReference>
<dbReference type="FunFam" id="3.30.830.10:FF:000005">
    <property type="entry name" value="nardilysin isoform X1"/>
    <property type="match status" value="1"/>
</dbReference>
<keyword evidence="2" id="KW-0645">Protease</keyword>
<feature type="domain" description="Coenzyme PQQ synthesis protein F-like C-terminal lobe" evidence="11">
    <location>
        <begin position="808"/>
        <end position="907"/>
    </location>
</feature>
<gene>
    <name evidence="12" type="ORF">ALC53_09828</name>
</gene>
<dbReference type="Gene3D" id="3.30.830.10">
    <property type="entry name" value="Metalloenzyme, LuxS/M16 peptidase-like"/>
    <property type="match status" value="4"/>
</dbReference>
<reference evidence="12 13" key="1">
    <citation type="submission" date="2015-09" db="EMBL/GenBank/DDBJ databases">
        <title>Atta colombica WGS genome.</title>
        <authorList>
            <person name="Nygaard S."/>
            <person name="Hu H."/>
            <person name="Boomsma J."/>
            <person name="Zhang G."/>
        </authorList>
    </citation>
    <scope>NUCLEOTIDE SEQUENCE [LARGE SCALE GENOMIC DNA]</scope>
    <source>
        <strain evidence="12">Treedump-2</strain>
        <tissue evidence="12">Whole body</tissue>
    </source>
</reference>
<evidence type="ECO:0000256" key="3">
    <source>
        <dbReference type="ARBA" id="ARBA00022723"/>
    </source>
</evidence>
<evidence type="ECO:0000259" key="10">
    <source>
        <dbReference type="Pfam" id="PF16187"/>
    </source>
</evidence>
<keyword evidence="3" id="KW-0479">Metal-binding</keyword>
<name>A0A195B5F3_9HYME</name>